<dbReference type="Proteomes" id="UP000018144">
    <property type="component" value="Unassembled WGS sequence"/>
</dbReference>
<organism evidence="2 3">
    <name type="scientific">Pyronema omphalodes (strain CBS 100304)</name>
    <name type="common">Pyronema confluens</name>
    <dbReference type="NCBI Taxonomy" id="1076935"/>
    <lineage>
        <taxon>Eukaryota</taxon>
        <taxon>Fungi</taxon>
        <taxon>Dikarya</taxon>
        <taxon>Ascomycota</taxon>
        <taxon>Pezizomycotina</taxon>
        <taxon>Pezizomycetes</taxon>
        <taxon>Pezizales</taxon>
        <taxon>Pyronemataceae</taxon>
        <taxon>Pyronema</taxon>
    </lineage>
</organism>
<feature type="transmembrane region" description="Helical" evidence="1">
    <location>
        <begin position="6"/>
        <end position="22"/>
    </location>
</feature>
<keyword evidence="1" id="KW-0472">Membrane</keyword>
<accession>U4LNE5</accession>
<sequence length="47" mass="5488">MPPVAGISPSGISAIGFIVRRYDYRQRRAQKRSITKQCLHYVFLPFY</sequence>
<keyword evidence="1" id="KW-0812">Transmembrane</keyword>
<keyword evidence="1" id="KW-1133">Transmembrane helix</keyword>
<name>U4LNE5_PYROM</name>
<dbReference type="AlphaFoldDB" id="U4LNE5"/>
<dbReference type="EMBL" id="HF936006">
    <property type="protein sequence ID" value="CCX33117.1"/>
    <property type="molecule type" value="Genomic_DNA"/>
</dbReference>
<evidence type="ECO:0000313" key="2">
    <source>
        <dbReference type="EMBL" id="CCX33117.1"/>
    </source>
</evidence>
<evidence type="ECO:0000313" key="3">
    <source>
        <dbReference type="Proteomes" id="UP000018144"/>
    </source>
</evidence>
<evidence type="ECO:0000256" key="1">
    <source>
        <dbReference type="SAM" id="Phobius"/>
    </source>
</evidence>
<proteinExistence type="predicted"/>
<keyword evidence="3" id="KW-1185">Reference proteome</keyword>
<protein>
    <submittedName>
        <fullName evidence="2">Uncharacterized protein</fullName>
    </submittedName>
</protein>
<gene>
    <name evidence="2" type="ORF">PCON_14148</name>
</gene>
<reference evidence="2 3" key="1">
    <citation type="journal article" date="2013" name="PLoS Genet.">
        <title>The genome and development-dependent transcriptomes of Pyronema confluens: a window into fungal evolution.</title>
        <authorList>
            <person name="Traeger S."/>
            <person name="Altegoer F."/>
            <person name="Freitag M."/>
            <person name="Gabaldon T."/>
            <person name="Kempken F."/>
            <person name="Kumar A."/>
            <person name="Marcet-Houben M."/>
            <person name="Poggeler S."/>
            <person name="Stajich J.E."/>
            <person name="Nowrousian M."/>
        </authorList>
    </citation>
    <scope>NUCLEOTIDE SEQUENCE [LARGE SCALE GENOMIC DNA]</scope>
    <source>
        <strain evidence="3">CBS 100304</strain>
        <tissue evidence="2">Vegetative mycelium</tissue>
    </source>
</reference>